<dbReference type="Gene3D" id="3.30.420.40">
    <property type="match status" value="2"/>
</dbReference>
<evidence type="ECO:0000313" key="2">
    <source>
        <dbReference type="EMBL" id="SHI15795.1"/>
    </source>
</evidence>
<dbReference type="PANTHER" id="PTHR18964">
    <property type="entry name" value="ROK (REPRESSOR, ORF, KINASE) FAMILY"/>
    <property type="match status" value="1"/>
</dbReference>
<dbReference type="AlphaFoldDB" id="A0A1M5YUV9"/>
<sequence>MGEKYNICLDIGGTKILGAVFDEKEKITYRLKKKTKEGGDSAGNVEEVIISVVDELIKESGIDKKDIGAIAAGAPGVINQKDGIILFSPNLPWKNYDIKSPIKKKFGVPFFIGNDVNVGVLGEYKYGAAKGYKNVAGFFVGTGMGGGLILNGELFTGNEFKAAEYGHMILDPEGPLCNCGQRGCLEAFSSKQGMSGYIRQQVSRGRKSEMAEAVEGGVFKSKVLKKALEKGDKVAMEAVDRACHYLAIASGNMINTISPDIIVYGGGVMEAVGDIFMEKILAEVDRYCMPSIRTTVDLKKAALGDDSILYGALSMIKSSKK</sequence>
<keyword evidence="2" id="KW-0808">Transferase</keyword>
<dbReference type="Pfam" id="PF00480">
    <property type="entry name" value="ROK"/>
    <property type="match status" value="1"/>
</dbReference>
<protein>
    <submittedName>
        <fullName evidence="2">Glucokinase</fullName>
    </submittedName>
</protein>
<dbReference type="PANTHER" id="PTHR18964:SF149">
    <property type="entry name" value="BIFUNCTIONAL UDP-N-ACETYLGLUCOSAMINE 2-EPIMERASE_N-ACETYLMANNOSAMINE KINASE"/>
    <property type="match status" value="1"/>
</dbReference>
<keyword evidence="3" id="KW-1185">Reference proteome</keyword>
<name>A0A1M5YUV9_BUTFI</name>
<dbReference type="RefSeq" id="WP_073387067.1">
    <property type="nucleotide sequence ID" value="NZ_FQXK01000013.1"/>
</dbReference>
<organism evidence="2 3">
    <name type="scientific">Butyrivibrio fibrisolvens DSM 3071</name>
    <dbReference type="NCBI Taxonomy" id="1121131"/>
    <lineage>
        <taxon>Bacteria</taxon>
        <taxon>Bacillati</taxon>
        <taxon>Bacillota</taxon>
        <taxon>Clostridia</taxon>
        <taxon>Lachnospirales</taxon>
        <taxon>Lachnospiraceae</taxon>
        <taxon>Butyrivibrio</taxon>
    </lineage>
</organism>
<dbReference type="Proteomes" id="UP000184278">
    <property type="component" value="Unassembled WGS sequence"/>
</dbReference>
<dbReference type="STRING" id="1121131.SAMN02745229_01745"/>
<proteinExistence type="inferred from homology"/>
<keyword evidence="2" id="KW-0418">Kinase</keyword>
<dbReference type="InterPro" id="IPR049874">
    <property type="entry name" value="ROK_cs"/>
</dbReference>
<evidence type="ECO:0000313" key="3">
    <source>
        <dbReference type="Proteomes" id="UP000184278"/>
    </source>
</evidence>
<dbReference type="GeneID" id="89510005"/>
<dbReference type="EMBL" id="FQXK01000013">
    <property type="protein sequence ID" value="SHI15795.1"/>
    <property type="molecule type" value="Genomic_DNA"/>
</dbReference>
<dbReference type="PROSITE" id="PS01125">
    <property type="entry name" value="ROK"/>
    <property type="match status" value="1"/>
</dbReference>
<dbReference type="InterPro" id="IPR000600">
    <property type="entry name" value="ROK"/>
</dbReference>
<dbReference type="InterPro" id="IPR043129">
    <property type="entry name" value="ATPase_NBD"/>
</dbReference>
<dbReference type="SUPFAM" id="SSF53067">
    <property type="entry name" value="Actin-like ATPase domain"/>
    <property type="match status" value="1"/>
</dbReference>
<reference evidence="3" key="1">
    <citation type="submission" date="2016-11" db="EMBL/GenBank/DDBJ databases">
        <authorList>
            <person name="Varghese N."/>
            <person name="Submissions S."/>
        </authorList>
    </citation>
    <scope>NUCLEOTIDE SEQUENCE [LARGE SCALE GENOMIC DNA]</scope>
    <source>
        <strain evidence="3">DSM 3071</strain>
    </source>
</reference>
<dbReference type="GO" id="GO:0016301">
    <property type="term" value="F:kinase activity"/>
    <property type="evidence" value="ECO:0007669"/>
    <property type="project" value="UniProtKB-KW"/>
</dbReference>
<dbReference type="OrthoDB" id="9796533at2"/>
<accession>A0A1M5YUV9</accession>
<gene>
    <name evidence="2" type="ORF">SAMN02745229_01745</name>
</gene>
<comment type="similarity">
    <text evidence="1">Belongs to the ROK (NagC/XylR) family.</text>
</comment>
<evidence type="ECO:0000256" key="1">
    <source>
        <dbReference type="ARBA" id="ARBA00006479"/>
    </source>
</evidence>